<feature type="domain" description="Helicase ATP-binding" evidence="1">
    <location>
        <begin position="48"/>
        <end position="268"/>
    </location>
</feature>
<dbReference type="EMBL" id="JAQSGK010000068">
    <property type="protein sequence ID" value="MEE6717086.1"/>
    <property type="molecule type" value="Genomic_DNA"/>
</dbReference>
<evidence type="ECO:0000313" key="3">
    <source>
        <dbReference type="Proteomes" id="UP001330016"/>
    </source>
</evidence>
<dbReference type="Proteomes" id="UP001330016">
    <property type="component" value="Unassembled WGS sequence"/>
</dbReference>
<dbReference type="SMART" id="SM00487">
    <property type="entry name" value="DEXDc"/>
    <property type="match status" value="1"/>
</dbReference>
<dbReference type="InterPro" id="IPR027417">
    <property type="entry name" value="P-loop_NTPase"/>
</dbReference>
<dbReference type="InterPro" id="IPR050742">
    <property type="entry name" value="Helicase_Restrict-Modif_Enz"/>
</dbReference>
<comment type="caution">
    <text evidence="2">The sequence shown here is derived from an EMBL/GenBank/DDBJ whole genome shotgun (WGS) entry which is preliminary data.</text>
</comment>
<dbReference type="Gene3D" id="3.40.50.300">
    <property type="entry name" value="P-loop containing nucleotide triphosphate hydrolases"/>
    <property type="match status" value="1"/>
</dbReference>
<dbReference type="CDD" id="cd18785">
    <property type="entry name" value="SF2_C"/>
    <property type="match status" value="1"/>
</dbReference>
<keyword evidence="2" id="KW-0378">Hydrolase</keyword>
<keyword evidence="3" id="KW-1185">Reference proteome</keyword>
<dbReference type="PANTHER" id="PTHR47396:SF1">
    <property type="entry name" value="ATP-DEPENDENT HELICASE IRC3-RELATED"/>
    <property type="match status" value="1"/>
</dbReference>
<dbReference type="InterPro" id="IPR006935">
    <property type="entry name" value="Helicase/UvrB_N"/>
</dbReference>
<dbReference type="CDD" id="cd17926">
    <property type="entry name" value="DEXHc_RE"/>
    <property type="match status" value="1"/>
</dbReference>
<name>A0ABU7T398_9LACO</name>
<proteinExistence type="predicted"/>
<dbReference type="InterPro" id="IPR014001">
    <property type="entry name" value="Helicase_ATP-bd"/>
</dbReference>
<keyword evidence="2" id="KW-0067">ATP-binding</keyword>
<gene>
    <name evidence="2" type="ORF">PS435_14685</name>
</gene>
<dbReference type="GO" id="GO:0004386">
    <property type="term" value="F:helicase activity"/>
    <property type="evidence" value="ECO:0007669"/>
    <property type="project" value="UniProtKB-KW"/>
</dbReference>
<dbReference type="RefSeq" id="WP_331244542.1">
    <property type="nucleotide sequence ID" value="NZ_JAQSGJ010000068.1"/>
</dbReference>
<dbReference type="PANTHER" id="PTHR47396">
    <property type="entry name" value="TYPE I RESTRICTION ENZYME ECOKI R PROTEIN"/>
    <property type="match status" value="1"/>
</dbReference>
<protein>
    <submittedName>
        <fullName evidence="2">DEAD/DEAH box helicase family protein</fullName>
    </submittedName>
</protein>
<evidence type="ECO:0000313" key="2">
    <source>
        <dbReference type="EMBL" id="MEE6717086.1"/>
    </source>
</evidence>
<dbReference type="Pfam" id="PF04851">
    <property type="entry name" value="ResIII"/>
    <property type="match status" value="1"/>
</dbReference>
<organism evidence="2 3">
    <name type="scientific">Schleiferilactobacillus harbinensis</name>
    <dbReference type="NCBI Taxonomy" id="304207"/>
    <lineage>
        <taxon>Bacteria</taxon>
        <taxon>Bacillati</taxon>
        <taxon>Bacillota</taxon>
        <taxon>Bacilli</taxon>
        <taxon>Lactobacillales</taxon>
        <taxon>Lactobacillaceae</taxon>
        <taxon>Schleiferilactobacillus</taxon>
    </lineage>
</organism>
<keyword evidence="2" id="KW-0347">Helicase</keyword>
<keyword evidence="2" id="KW-0547">Nucleotide-binding</keyword>
<sequence>MAKKKVLKQIELPLIKRIDQAFSSLFDVDTYRAPDKPFEIPAYLTDNLRHHLRPYQKRALINLDWTQRRSEHTPDYRQLLFNMATGSGKTDLMAAIILYMYAEYRYQNFLFVVNTNAVVAKTYENLLNGASAKYLFRDPLTIAGQHLEIMPVHRFPDVPAPGVLYLRLTTIQSLANELNSPRENGLTYESLAEQKLVILADEAHHFSAQTKSKTDQLNHSWENVLDRVRQGNSANRQFEFTATIDLQDELVYQKYRDKIVYRYDLSQFIYQGYSKRVYRLQANNDDQAKMLNAVLLSQYRKHLARQLKIPDFKPVILFKSNKIAVSKATRAAFITLISELTATDLQNFIKQQTRTTTSQALKLAYAYWLKQDLATVVVELKRDFKALNTINVNDSAKEGILGDLNDLTNLNTLESPDNPFRVIFAVAKLSEGWDVLNLYDIVRIGEQPTTLNQTNSEAQLIGRGARYNPFTYQGKRSYTRRFDQAQPAMQLLEGLYYHTINEPKYLDNLKKSLDKMDLPVEDDTDYDVLTTTVKPKFKRTNIYKTGNLFYNTLENVPETEFNCLKRYAVNTDTMAEVNLVDITEETTYNAATSNNDALTETRKVLDFQTDQRIVKKAMSRNKFFRFATLKQYIPPLTSLHEFMTNGNWLGNIRLYARVSLNAAPLDRPQQLRAVEQYLAFIQNQITRNFKRQHGTNQFKSMPIKDLVADYQKKVPRHFANPRAALIQPYPMHKQDWYVYEEAIVDQLEKSCIDLIANFVNRFQQSFDNVYLIRNDERNSDFKLHAFGADTEHYSGFMPDFILYLGQPQASYQIYIEPKGDQLLNQDQWKEDLLEAIRPENIDLLGENQQVKLYGVRFFTQGDARHLEKELEELNLLPEERLGL</sequence>
<reference evidence="2 3" key="1">
    <citation type="submission" date="2023-02" db="EMBL/GenBank/DDBJ databases">
        <title>The predominant lactic acid bacteria and yeasts involved in the spontaneous fermentation of millet during the production of the traditional porridge Hausa koko in Ghana.</title>
        <authorList>
            <person name="Atter A."/>
            <person name="Diaz M."/>
        </authorList>
    </citation>
    <scope>NUCLEOTIDE SEQUENCE [LARGE SCALE GENOMIC DNA]</scope>
    <source>
        <strain evidence="2 3">FI11640</strain>
    </source>
</reference>
<dbReference type="SUPFAM" id="SSF52540">
    <property type="entry name" value="P-loop containing nucleoside triphosphate hydrolases"/>
    <property type="match status" value="2"/>
</dbReference>
<evidence type="ECO:0000259" key="1">
    <source>
        <dbReference type="SMART" id="SM00487"/>
    </source>
</evidence>
<accession>A0ABU7T398</accession>